<organism evidence="1 2">
    <name type="scientific">Lagenidium giganteum</name>
    <dbReference type="NCBI Taxonomy" id="4803"/>
    <lineage>
        <taxon>Eukaryota</taxon>
        <taxon>Sar</taxon>
        <taxon>Stramenopiles</taxon>
        <taxon>Oomycota</taxon>
        <taxon>Peronosporomycetes</taxon>
        <taxon>Pythiales</taxon>
        <taxon>Pythiaceae</taxon>
    </lineage>
</organism>
<proteinExistence type="predicted"/>
<gene>
    <name evidence="1" type="ORF">N0F65_003760</name>
</gene>
<name>A0AAV2YEI5_9STRA</name>
<reference evidence="1" key="2">
    <citation type="journal article" date="2023" name="Microbiol Resour">
        <title>Decontamination and Annotation of the Draft Genome Sequence of the Oomycete Lagenidium giganteum ARSEF 373.</title>
        <authorList>
            <person name="Morgan W.R."/>
            <person name="Tartar A."/>
        </authorList>
    </citation>
    <scope>NUCLEOTIDE SEQUENCE</scope>
    <source>
        <strain evidence="1">ARSEF 373</strain>
    </source>
</reference>
<evidence type="ECO:0000313" key="2">
    <source>
        <dbReference type="Proteomes" id="UP001146120"/>
    </source>
</evidence>
<evidence type="ECO:0000313" key="1">
    <source>
        <dbReference type="EMBL" id="DAZ93620.1"/>
    </source>
</evidence>
<keyword evidence="2" id="KW-1185">Reference proteome</keyword>
<comment type="caution">
    <text evidence="1">The sequence shown here is derived from an EMBL/GenBank/DDBJ whole genome shotgun (WGS) entry which is preliminary data.</text>
</comment>
<dbReference type="EMBL" id="DAKRPA010000303">
    <property type="protein sequence ID" value="DAZ93620.1"/>
    <property type="molecule type" value="Genomic_DNA"/>
</dbReference>
<reference evidence="1" key="1">
    <citation type="submission" date="2022-11" db="EMBL/GenBank/DDBJ databases">
        <authorList>
            <person name="Morgan W.R."/>
            <person name="Tartar A."/>
        </authorList>
    </citation>
    <scope>NUCLEOTIDE SEQUENCE</scope>
    <source>
        <strain evidence="1">ARSEF 373</strain>
    </source>
</reference>
<dbReference type="Proteomes" id="UP001146120">
    <property type="component" value="Unassembled WGS sequence"/>
</dbReference>
<accession>A0AAV2YEI5</accession>
<sequence length="127" mass="12884">MSVEGTDHIFCITGKSCSGTNADGVCPGPDSKHLPYGSQCSQVRTGVYGCRAWADAAHTTLMPNPDSLNCAPGSAPVSVVGDKAYCVKEPVCVHKASSGNCPTKADGLAADAVCSLLSTNVYGCTLG</sequence>
<dbReference type="AlphaFoldDB" id="A0AAV2YEI5"/>
<protein>
    <submittedName>
        <fullName evidence="1">Uncharacterized protein</fullName>
    </submittedName>
</protein>